<dbReference type="Proteomes" id="UP000001811">
    <property type="component" value="Unplaced"/>
</dbReference>
<sequence length="36" mass="4025">MLENFRNLVAVGEDPPTLNVTSLGSHLCVLRQESKR</sequence>
<keyword evidence="2" id="KW-1185">Reference proteome</keyword>
<dbReference type="Ensembl" id="ENSOCUT00000058694.1">
    <property type="protein sequence ID" value="ENSOCUP00000033672.1"/>
    <property type="gene ID" value="ENSOCUG00000032730.1"/>
</dbReference>
<evidence type="ECO:0000313" key="2">
    <source>
        <dbReference type="Proteomes" id="UP000001811"/>
    </source>
</evidence>
<dbReference type="Bgee" id="ENSOCUG00000032730">
    <property type="expression patterns" value="Expressed in smooth muscle tissue and 7 other cell types or tissues"/>
</dbReference>
<organism evidence="1 2">
    <name type="scientific">Oryctolagus cuniculus</name>
    <name type="common">Rabbit</name>
    <dbReference type="NCBI Taxonomy" id="9986"/>
    <lineage>
        <taxon>Eukaryota</taxon>
        <taxon>Metazoa</taxon>
        <taxon>Chordata</taxon>
        <taxon>Craniata</taxon>
        <taxon>Vertebrata</taxon>
        <taxon>Euteleostomi</taxon>
        <taxon>Mammalia</taxon>
        <taxon>Eutheria</taxon>
        <taxon>Euarchontoglires</taxon>
        <taxon>Glires</taxon>
        <taxon>Lagomorpha</taxon>
        <taxon>Leporidae</taxon>
        <taxon>Oryctolagus</taxon>
    </lineage>
</organism>
<dbReference type="AlphaFoldDB" id="A0A5F9CJ97"/>
<reference evidence="1 2" key="1">
    <citation type="journal article" date="2011" name="Nature">
        <title>A high-resolution map of human evolutionary constraint using 29 mammals.</title>
        <authorList>
            <person name="Lindblad-Toh K."/>
            <person name="Garber M."/>
            <person name="Zuk O."/>
            <person name="Lin M.F."/>
            <person name="Parker B.J."/>
            <person name="Washietl S."/>
            <person name="Kheradpour P."/>
            <person name="Ernst J."/>
            <person name="Jordan G."/>
            <person name="Mauceli E."/>
            <person name="Ward L.D."/>
            <person name="Lowe C.B."/>
            <person name="Holloway A.K."/>
            <person name="Clamp M."/>
            <person name="Gnerre S."/>
            <person name="Alfoldi J."/>
            <person name="Beal K."/>
            <person name="Chang J."/>
            <person name="Clawson H."/>
            <person name="Cuff J."/>
            <person name="Di Palma F."/>
            <person name="Fitzgerald S."/>
            <person name="Flicek P."/>
            <person name="Guttman M."/>
            <person name="Hubisz M.J."/>
            <person name="Jaffe D.B."/>
            <person name="Jungreis I."/>
            <person name="Kent W.J."/>
            <person name="Kostka D."/>
            <person name="Lara M."/>
            <person name="Martins A.L."/>
            <person name="Massingham T."/>
            <person name="Moltke I."/>
            <person name="Raney B.J."/>
            <person name="Rasmussen M.D."/>
            <person name="Robinson J."/>
            <person name="Stark A."/>
            <person name="Vilella A.J."/>
            <person name="Wen J."/>
            <person name="Xie X."/>
            <person name="Zody M.C."/>
            <person name="Baldwin J."/>
            <person name="Bloom T."/>
            <person name="Chin C.W."/>
            <person name="Heiman D."/>
            <person name="Nicol R."/>
            <person name="Nusbaum C."/>
            <person name="Young S."/>
            <person name="Wilkinson J."/>
            <person name="Worley K.C."/>
            <person name="Kovar C.L."/>
            <person name="Muzny D.M."/>
            <person name="Gibbs R.A."/>
            <person name="Cree A."/>
            <person name="Dihn H.H."/>
            <person name="Fowler G."/>
            <person name="Jhangiani S."/>
            <person name="Joshi V."/>
            <person name="Lee S."/>
            <person name="Lewis L.R."/>
            <person name="Nazareth L.V."/>
            <person name="Okwuonu G."/>
            <person name="Santibanez J."/>
            <person name="Warren W.C."/>
            <person name="Mardis E.R."/>
            <person name="Weinstock G.M."/>
            <person name="Wilson R.K."/>
            <person name="Delehaunty K."/>
            <person name="Dooling D."/>
            <person name="Fronik C."/>
            <person name="Fulton L."/>
            <person name="Fulton B."/>
            <person name="Graves T."/>
            <person name="Minx P."/>
            <person name="Sodergren E."/>
            <person name="Birney E."/>
            <person name="Margulies E.H."/>
            <person name="Herrero J."/>
            <person name="Green E.D."/>
            <person name="Haussler D."/>
            <person name="Siepel A."/>
            <person name="Goldman N."/>
            <person name="Pollard K.S."/>
            <person name="Pedersen J.S."/>
            <person name="Lander E.S."/>
            <person name="Kellis M."/>
        </authorList>
    </citation>
    <scope>NUCLEOTIDE SEQUENCE [LARGE SCALE GENOMIC DNA]</scope>
    <source>
        <strain evidence="2">Thorbecke</strain>
    </source>
</reference>
<accession>A0A5F9CJ97</accession>
<dbReference type="GeneTree" id="ENSGT00980000203051"/>
<proteinExistence type="predicted"/>
<reference evidence="1" key="2">
    <citation type="submission" date="2025-08" db="UniProtKB">
        <authorList>
            <consortium name="Ensembl"/>
        </authorList>
    </citation>
    <scope>IDENTIFICATION</scope>
    <source>
        <strain evidence="1">Thorbecke</strain>
    </source>
</reference>
<evidence type="ECO:0000313" key="1">
    <source>
        <dbReference type="Ensembl" id="ENSOCUP00000033672.1"/>
    </source>
</evidence>
<name>A0A5F9CJ97_RABIT</name>
<protein>
    <submittedName>
        <fullName evidence="1">Uncharacterized protein</fullName>
    </submittedName>
</protein>
<reference evidence="1" key="3">
    <citation type="submission" date="2025-09" db="UniProtKB">
        <authorList>
            <consortium name="Ensembl"/>
        </authorList>
    </citation>
    <scope>IDENTIFICATION</scope>
    <source>
        <strain evidence="1">Thorbecke</strain>
    </source>
</reference>